<dbReference type="RefSeq" id="WP_051264393.1">
    <property type="nucleotide sequence ID" value="NZ_JAXEUP010000004.1"/>
</dbReference>
<feature type="transmembrane region" description="Helical" evidence="2">
    <location>
        <begin position="231"/>
        <end position="253"/>
    </location>
</feature>
<feature type="transmembrane region" description="Helical" evidence="2">
    <location>
        <begin position="195"/>
        <end position="219"/>
    </location>
</feature>
<proteinExistence type="predicted"/>
<keyword evidence="4" id="KW-0378">Hydrolase</keyword>
<organism evidence="4 5">
    <name type="scientific">Bifidobacterium tsurumiense</name>
    <dbReference type="NCBI Taxonomy" id="356829"/>
    <lineage>
        <taxon>Bacteria</taxon>
        <taxon>Bacillati</taxon>
        <taxon>Actinomycetota</taxon>
        <taxon>Actinomycetes</taxon>
        <taxon>Bifidobacteriales</taxon>
        <taxon>Bifidobacteriaceae</taxon>
        <taxon>Bifidobacterium</taxon>
    </lineage>
</organism>
<dbReference type="STRING" id="356829.BITS_0577"/>
<dbReference type="InterPro" id="IPR003675">
    <property type="entry name" value="Rce1/LyrA-like_dom"/>
</dbReference>
<comment type="caution">
    <text evidence="4">The sequence shown here is derived from an EMBL/GenBank/DDBJ whole genome shotgun (WGS) entry which is preliminary data.</text>
</comment>
<feature type="transmembrane region" description="Helical" evidence="2">
    <location>
        <begin position="389"/>
        <end position="412"/>
    </location>
</feature>
<feature type="transmembrane region" description="Helical" evidence="2">
    <location>
        <begin position="274"/>
        <end position="302"/>
    </location>
</feature>
<feature type="compositionally biased region" description="Low complexity" evidence="1">
    <location>
        <begin position="46"/>
        <end position="62"/>
    </location>
</feature>
<dbReference type="AlphaFoldDB" id="A0A087EKE0"/>
<evidence type="ECO:0000256" key="1">
    <source>
        <dbReference type="SAM" id="MobiDB-lite"/>
    </source>
</evidence>
<evidence type="ECO:0000313" key="5">
    <source>
        <dbReference type="Proteomes" id="UP000029080"/>
    </source>
</evidence>
<feature type="transmembrane region" description="Helical" evidence="2">
    <location>
        <begin position="432"/>
        <end position="456"/>
    </location>
</feature>
<evidence type="ECO:0000256" key="2">
    <source>
        <dbReference type="SAM" id="Phobius"/>
    </source>
</evidence>
<dbReference type="GO" id="GO:0006508">
    <property type="term" value="P:proteolysis"/>
    <property type="evidence" value="ECO:0007669"/>
    <property type="project" value="UniProtKB-KW"/>
</dbReference>
<feature type="transmembrane region" description="Helical" evidence="2">
    <location>
        <begin position="477"/>
        <end position="498"/>
    </location>
</feature>
<evidence type="ECO:0000313" key="4">
    <source>
        <dbReference type="EMBL" id="KFJ08241.1"/>
    </source>
</evidence>
<dbReference type="Pfam" id="PF02517">
    <property type="entry name" value="Rce1-like"/>
    <property type="match status" value="1"/>
</dbReference>
<keyword evidence="5" id="KW-1185">Reference proteome</keyword>
<dbReference type="EMBL" id="JGZU01000003">
    <property type="protein sequence ID" value="KFJ08241.1"/>
    <property type="molecule type" value="Genomic_DNA"/>
</dbReference>
<dbReference type="Proteomes" id="UP000029080">
    <property type="component" value="Unassembled WGS sequence"/>
</dbReference>
<keyword evidence="2" id="KW-0812">Transmembrane</keyword>
<keyword evidence="4" id="KW-0645">Protease</keyword>
<dbReference type="eggNOG" id="COG1266">
    <property type="taxonomic scope" value="Bacteria"/>
</dbReference>
<feature type="region of interest" description="Disordered" evidence="1">
    <location>
        <begin position="1"/>
        <end position="97"/>
    </location>
</feature>
<reference evidence="4 5" key="1">
    <citation type="submission" date="2014-03" db="EMBL/GenBank/DDBJ databases">
        <title>Genomics of Bifidobacteria.</title>
        <authorList>
            <person name="Ventura M."/>
            <person name="Milani C."/>
            <person name="Lugli G.A."/>
        </authorList>
    </citation>
    <scope>NUCLEOTIDE SEQUENCE [LARGE SCALE GENOMIC DNA]</scope>
    <source>
        <strain evidence="4 5">JCM 13495</strain>
    </source>
</reference>
<keyword evidence="2" id="KW-1133">Transmembrane helix</keyword>
<dbReference type="OrthoDB" id="3429192at2"/>
<sequence>MSDHHTPTGPERTPLNQNDDEQMSAQWGASDGNADSRETTDQPSFGTGSSDYGTSSDGGQQSMPQYGVRQEMPHVPYQPTPVQTPTPHNGAVQGPQPQYGAMWQSQPQQVPGNAWQGQSMNPMNGYPPADYAYPAQQPPVPSQMPMQQYPNQPMQQYPSLPLQEANRQAYIQQMKDIWMREEQWMSSVRKRMSRVGWALTISLVVWLIGTRLLTILLEYLPQSVLVQFLDLWSYLVSVLGQYGIAVPLAMLVLAGVPTTPVRKFDMSPGRFFSLLVMCFPLMIGGSIIGQLLSALLTGGVAINRIESIIAESNPWITLLFTVIVAPLGEEWFFRKQIIDRTRRFGEKTSVLFSALAFGLYHVNLFQFFYAFALGAILGYAYIRTSKLRYSVLIHMLINLQGGVIGPMILQNMGSINDDAELANALARGDSGVVAYAIYLMCMLGLAIAGTVLLIVNRRKWEWYSAPEELPQHLRKKAIFGNAGVIVFIVVAILLNLYML</sequence>
<dbReference type="GO" id="GO:0004175">
    <property type="term" value="F:endopeptidase activity"/>
    <property type="evidence" value="ECO:0007669"/>
    <property type="project" value="UniProtKB-ARBA"/>
</dbReference>
<accession>A0A087EKE0</accession>
<feature type="domain" description="CAAX prenyl protease 2/Lysostaphin resistance protein A-like" evidence="3">
    <location>
        <begin position="313"/>
        <end position="399"/>
    </location>
</feature>
<dbReference type="PANTHER" id="PTHR43592">
    <property type="entry name" value="CAAX AMINO TERMINAL PROTEASE"/>
    <property type="match status" value="1"/>
</dbReference>
<dbReference type="GO" id="GO:0080120">
    <property type="term" value="P:CAAX-box protein maturation"/>
    <property type="evidence" value="ECO:0007669"/>
    <property type="project" value="UniProtKB-ARBA"/>
</dbReference>
<keyword evidence="2" id="KW-0472">Membrane</keyword>
<gene>
    <name evidence="4" type="ORF">BITS_0577</name>
</gene>
<feature type="transmembrane region" description="Helical" evidence="2">
    <location>
        <begin position="366"/>
        <end position="382"/>
    </location>
</feature>
<name>A0A087EKE0_9BIFI</name>
<dbReference type="PANTHER" id="PTHR43592:SF15">
    <property type="entry name" value="CAAX AMINO TERMINAL PROTEASE FAMILY PROTEIN"/>
    <property type="match status" value="1"/>
</dbReference>
<protein>
    <submittedName>
        <fullName evidence="4">CAAX amino terminal protease family protein</fullName>
    </submittedName>
</protein>
<evidence type="ECO:0000259" key="3">
    <source>
        <dbReference type="Pfam" id="PF02517"/>
    </source>
</evidence>